<dbReference type="SMART" id="SM00422">
    <property type="entry name" value="HTH_MERR"/>
    <property type="match status" value="1"/>
</dbReference>
<reference evidence="3 4" key="1">
    <citation type="submission" date="2018-11" db="EMBL/GenBank/DDBJ databases">
        <authorList>
            <person name="Li F."/>
        </authorList>
    </citation>
    <scope>NUCLEOTIDE SEQUENCE [LARGE SCALE GENOMIC DNA]</scope>
    <source>
        <strain evidence="3 4">Gsoil 818</strain>
    </source>
</reference>
<keyword evidence="1" id="KW-0238">DNA-binding</keyword>
<evidence type="ECO:0000259" key="2">
    <source>
        <dbReference type="PROSITE" id="PS50937"/>
    </source>
</evidence>
<dbReference type="PANTHER" id="PTHR30204">
    <property type="entry name" value="REDOX-CYCLING DRUG-SENSING TRANSCRIPTIONAL ACTIVATOR SOXR"/>
    <property type="match status" value="1"/>
</dbReference>
<dbReference type="Pfam" id="PF13411">
    <property type="entry name" value="MerR_1"/>
    <property type="match status" value="1"/>
</dbReference>
<dbReference type="GO" id="GO:0003677">
    <property type="term" value="F:DNA binding"/>
    <property type="evidence" value="ECO:0007669"/>
    <property type="project" value="UniProtKB-KW"/>
</dbReference>
<evidence type="ECO:0000313" key="3">
    <source>
        <dbReference type="EMBL" id="RNM14682.1"/>
    </source>
</evidence>
<name>A0A3N0GRB4_9ACTN</name>
<dbReference type="InterPro" id="IPR000551">
    <property type="entry name" value="MerR-type_HTH_dom"/>
</dbReference>
<sequence>MTTTEADAQVLEPNLTIGDLGAATGLTPAVLRMWESRHGFPTPQRLPSGHRRYTREDVDLVRQVLRRRDAGIRLDVAIAEAVGTRAPGAPSVFAELRRRHPALGPNRLHKSTLLALSWAIEDEFCARAERPVLFGAFQEERFYRPAAARWRELARVARSTMVLGDFDAPEEFPRGGPIPVPLAADAPMRREWVVVCDAPDLSACLAAWELPGQGDVPDPHRIFESVWTVDHRAVRDAARVCARTAQEAGINEAQGLLYELADEPSGAVADIAGATTLMNRVVAYVDRFSH</sequence>
<dbReference type="GO" id="GO:0003700">
    <property type="term" value="F:DNA-binding transcription factor activity"/>
    <property type="evidence" value="ECO:0007669"/>
    <property type="project" value="InterPro"/>
</dbReference>
<dbReference type="PROSITE" id="PS50937">
    <property type="entry name" value="HTH_MERR_2"/>
    <property type="match status" value="1"/>
</dbReference>
<dbReference type="Pfam" id="PF10069">
    <property type="entry name" value="DICT"/>
    <property type="match status" value="1"/>
</dbReference>
<evidence type="ECO:0000313" key="4">
    <source>
        <dbReference type="Proteomes" id="UP000279994"/>
    </source>
</evidence>
<dbReference type="OrthoDB" id="9800334at2"/>
<evidence type="ECO:0000256" key="1">
    <source>
        <dbReference type="ARBA" id="ARBA00023125"/>
    </source>
</evidence>
<comment type="caution">
    <text evidence="3">The sequence shown here is derived from an EMBL/GenBank/DDBJ whole genome shotgun (WGS) entry which is preliminary data.</text>
</comment>
<dbReference type="RefSeq" id="WP_123222850.1">
    <property type="nucleotide sequence ID" value="NZ_RJSF01000038.1"/>
</dbReference>
<dbReference type="EMBL" id="RJSF01000038">
    <property type="protein sequence ID" value="RNM14682.1"/>
    <property type="molecule type" value="Genomic_DNA"/>
</dbReference>
<dbReference type="PANTHER" id="PTHR30204:SF93">
    <property type="entry name" value="HTH MERR-TYPE DOMAIN-CONTAINING PROTEIN"/>
    <property type="match status" value="1"/>
</dbReference>
<keyword evidence="4" id="KW-1185">Reference proteome</keyword>
<dbReference type="Proteomes" id="UP000279994">
    <property type="component" value="Unassembled WGS sequence"/>
</dbReference>
<dbReference type="InterPro" id="IPR019278">
    <property type="entry name" value="DICT_dom"/>
</dbReference>
<dbReference type="Gene3D" id="1.10.1660.10">
    <property type="match status" value="1"/>
</dbReference>
<feature type="domain" description="HTH merR-type" evidence="2">
    <location>
        <begin position="14"/>
        <end position="84"/>
    </location>
</feature>
<dbReference type="InterPro" id="IPR009061">
    <property type="entry name" value="DNA-bd_dom_put_sf"/>
</dbReference>
<dbReference type="InterPro" id="IPR047057">
    <property type="entry name" value="MerR_fam"/>
</dbReference>
<accession>A0A3N0GRB4</accession>
<dbReference type="AlphaFoldDB" id="A0A3N0GRB4"/>
<protein>
    <submittedName>
        <fullName evidence="3">MerR family transcriptional regulator</fullName>
    </submittedName>
</protein>
<proteinExistence type="predicted"/>
<gene>
    <name evidence="3" type="ORF">EFL26_10515</name>
</gene>
<dbReference type="SUPFAM" id="SSF46955">
    <property type="entry name" value="Putative DNA-binding domain"/>
    <property type="match status" value="1"/>
</dbReference>
<organism evidence="3 4">
    <name type="scientific">Nocardioides pocheonensis</name>
    <dbReference type="NCBI Taxonomy" id="661485"/>
    <lineage>
        <taxon>Bacteria</taxon>
        <taxon>Bacillati</taxon>
        <taxon>Actinomycetota</taxon>
        <taxon>Actinomycetes</taxon>
        <taxon>Propionibacteriales</taxon>
        <taxon>Nocardioidaceae</taxon>
        <taxon>Nocardioides</taxon>
    </lineage>
</organism>